<dbReference type="PANTHER" id="PTHR11157:SF12">
    <property type="entry name" value="ELONGATION OF VERY LONG CHAIN FATTY ACIDS PROTEIN 4"/>
    <property type="match status" value="1"/>
</dbReference>
<comment type="caution">
    <text evidence="10">Lacks conserved residue(s) required for the propagation of feature annotation.</text>
</comment>
<dbReference type="GO" id="GO:0034626">
    <property type="term" value="P:fatty acid elongation, polyunsaturated fatty acid"/>
    <property type="evidence" value="ECO:0007669"/>
    <property type="project" value="TreeGrafter"/>
</dbReference>
<protein>
    <recommendedName>
        <fullName evidence="10">Elongation of very long chain fatty acids protein</fullName>
        <ecNumber evidence="10">2.3.1.199</ecNumber>
    </recommendedName>
    <alternativeName>
        <fullName evidence="10">Very-long-chain 3-oxoacyl-CoA synthase</fullName>
    </alternativeName>
</protein>
<reference evidence="11" key="1">
    <citation type="submission" date="2020-04" db="EMBL/GenBank/DDBJ databases">
        <authorList>
            <person name="Alioto T."/>
            <person name="Alioto T."/>
            <person name="Gomez Garrido J."/>
        </authorList>
    </citation>
    <scope>NUCLEOTIDE SEQUENCE</scope>
    <source>
        <strain evidence="11">A484AB</strain>
    </source>
</reference>
<evidence type="ECO:0000256" key="7">
    <source>
        <dbReference type="ARBA" id="ARBA00023098"/>
    </source>
</evidence>
<evidence type="ECO:0000256" key="8">
    <source>
        <dbReference type="ARBA" id="ARBA00023136"/>
    </source>
</evidence>
<evidence type="ECO:0000256" key="2">
    <source>
        <dbReference type="ARBA" id="ARBA00022516"/>
    </source>
</evidence>
<evidence type="ECO:0000256" key="1">
    <source>
        <dbReference type="ARBA" id="ARBA00004141"/>
    </source>
</evidence>
<keyword evidence="4 10" id="KW-0812">Transmembrane</keyword>
<gene>
    <name evidence="11" type="ORF">PACLA_8A016762</name>
</gene>
<keyword evidence="6 10" id="KW-1133">Transmembrane helix</keyword>
<dbReference type="AlphaFoldDB" id="A0A6S7I7F4"/>
<feature type="transmembrane region" description="Helical" evidence="10">
    <location>
        <begin position="30"/>
        <end position="49"/>
    </location>
</feature>
<evidence type="ECO:0000313" key="11">
    <source>
        <dbReference type="EMBL" id="CAB4014695.1"/>
    </source>
</evidence>
<dbReference type="EC" id="2.3.1.199" evidence="10"/>
<keyword evidence="12" id="KW-1185">Reference proteome</keyword>
<dbReference type="EMBL" id="CACRXK020008411">
    <property type="protein sequence ID" value="CAB4014695.1"/>
    <property type="molecule type" value="Genomic_DNA"/>
</dbReference>
<dbReference type="GO" id="GO:0005789">
    <property type="term" value="C:endoplasmic reticulum membrane"/>
    <property type="evidence" value="ECO:0007669"/>
    <property type="project" value="TreeGrafter"/>
</dbReference>
<dbReference type="PANTHER" id="PTHR11157">
    <property type="entry name" value="FATTY ACID ACYL TRANSFERASE-RELATED"/>
    <property type="match status" value="1"/>
</dbReference>
<evidence type="ECO:0000256" key="5">
    <source>
        <dbReference type="ARBA" id="ARBA00022832"/>
    </source>
</evidence>
<dbReference type="GO" id="GO:0042761">
    <property type="term" value="P:very long-chain fatty acid biosynthetic process"/>
    <property type="evidence" value="ECO:0007669"/>
    <property type="project" value="TreeGrafter"/>
</dbReference>
<dbReference type="GO" id="GO:0009922">
    <property type="term" value="F:fatty acid elongase activity"/>
    <property type="evidence" value="ECO:0007669"/>
    <property type="project" value="UniProtKB-EC"/>
</dbReference>
<dbReference type="OrthoDB" id="434092at2759"/>
<comment type="subcellular location">
    <subcellularLocation>
        <location evidence="1">Membrane</location>
        <topology evidence="1">Multi-pass membrane protein</topology>
    </subcellularLocation>
</comment>
<evidence type="ECO:0000256" key="6">
    <source>
        <dbReference type="ARBA" id="ARBA00022989"/>
    </source>
</evidence>
<keyword evidence="3 10" id="KW-0808">Transferase</keyword>
<keyword evidence="8 10" id="KW-0472">Membrane</keyword>
<dbReference type="GO" id="GO:0030148">
    <property type="term" value="P:sphingolipid biosynthetic process"/>
    <property type="evidence" value="ECO:0007669"/>
    <property type="project" value="TreeGrafter"/>
</dbReference>
<keyword evidence="7 10" id="KW-0443">Lipid metabolism</keyword>
<evidence type="ECO:0000256" key="3">
    <source>
        <dbReference type="ARBA" id="ARBA00022679"/>
    </source>
</evidence>
<accession>A0A6S7I7F4</accession>
<comment type="similarity">
    <text evidence="10">Belongs to the ELO family.</text>
</comment>
<name>A0A6S7I7F4_PARCT</name>
<comment type="catalytic activity">
    <reaction evidence="10">
        <text>a very-long-chain acyl-CoA + malonyl-CoA + H(+) = a very-long-chain 3-oxoacyl-CoA + CO2 + CoA</text>
        <dbReference type="Rhea" id="RHEA:32727"/>
        <dbReference type="ChEBI" id="CHEBI:15378"/>
        <dbReference type="ChEBI" id="CHEBI:16526"/>
        <dbReference type="ChEBI" id="CHEBI:57287"/>
        <dbReference type="ChEBI" id="CHEBI:57384"/>
        <dbReference type="ChEBI" id="CHEBI:90725"/>
        <dbReference type="ChEBI" id="CHEBI:90736"/>
        <dbReference type="EC" id="2.3.1.199"/>
    </reaction>
</comment>
<dbReference type="Proteomes" id="UP001152795">
    <property type="component" value="Unassembled WGS sequence"/>
</dbReference>
<organism evidence="11 12">
    <name type="scientific">Paramuricea clavata</name>
    <name type="common">Red gorgonian</name>
    <name type="synonym">Violescent sea-whip</name>
    <dbReference type="NCBI Taxonomy" id="317549"/>
    <lineage>
        <taxon>Eukaryota</taxon>
        <taxon>Metazoa</taxon>
        <taxon>Cnidaria</taxon>
        <taxon>Anthozoa</taxon>
        <taxon>Octocorallia</taxon>
        <taxon>Malacalcyonacea</taxon>
        <taxon>Plexauridae</taxon>
        <taxon>Paramuricea</taxon>
    </lineage>
</organism>
<evidence type="ECO:0000256" key="4">
    <source>
        <dbReference type="ARBA" id="ARBA00022692"/>
    </source>
</evidence>
<dbReference type="InterPro" id="IPR002076">
    <property type="entry name" value="ELO_fam"/>
</dbReference>
<evidence type="ECO:0000313" key="12">
    <source>
        <dbReference type="Proteomes" id="UP001152795"/>
    </source>
</evidence>
<evidence type="ECO:0000256" key="10">
    <source>
        <dbReference type="RuleBase" id="RU361115"/>
    </source>
</evidence>
<evidence type="ECO:0000256" key="9">
    <source>
        <dbReference type="ARBA" id="ARBA00023160"/>
    </source>
</evidence>
<keyword evidence="9 10" id="KW-0275">Fatty acid biosynthesis</keyword>
<keyword evidence="5 10" id="KW-0276">Fatty acid metabolism</keyword>
<feature type="non-terminal residue" evidence="11">
    <location>
        <position position="131"/>
    </location>
</feature>
<comment type="caution">
    <text evidence="11">The sequence shown here is derived from an EMBL/GenBank/DDBJ whole genome shotgun (WGS) entry which is preliminary data.</text>
</comment>
<feature type="transmembrane region" description="Helical" evidence="10">
    <location>
        <begin position="70"/>
        <end position="92"/>
    </location>
</feature>
<sequence>NRTYMDDIVTEAKEYYNWLDSISDPRTKEWLLVPSILSPLSACLLYLFVVKIGPKFMEKRQPFELRIPMAIYNLGATALSLYCFTELFIGSWKAGYHYICQRVIVSMEPQHLRVIIDQLKFTNIWWGGLIK</sequence>
<dbReference type="Pfam" id="PF01151">
    <property type="entry name" value="ELO"/>
    <property type="match status" value="1"/>
</dbReference>
<proteinExistence type="inferred from homology"/>
<dbReference type="GO" id="GO:0034625">
    <property type="term" value="P:fatty acid elongation, monounsaturated fatty acid"/>
    <property type="evidence" value="ECO:0007669"/>
    <property type="project" value="TreeGrafter"/>
</dbReference>
<keyword evidence="2 10" id="KW-0444">Lipid biosynthesis</keyword>
<dbReference type="GO" id="GO:0019367">
    <property type="term" value="P:fatty acid elongation, saturated fatty acid"/>
    <property type="evidence" value="ECO:0007669"/>
    <property type="project" value="TreeGrafter"/>
</dbReference>